<organism evidence="1 2">
    <name type="scientific">Schistosoma margrebowiei</name>
    <dbReference type="NCBI Taxonomy" id="48269"/>
    <lineage>
        <taxon>Eukaryota</taxon>
        <taxon>Metazoa</taxon>
        <taxon>Spiralia</taxon>
        <taxon>Lophotrochozoa</taxon>
        <taxon>Platyhelminthes</taxon>
        <taxon>Trematoda</taxon>
        <taxon>Digenea</taxon>
        <taxon>Strigeidida</taxon>
        <taxon>Schistosomatoidea</taxon>
        <taxon>Schistosomatidae</taxon>
        <taxon>Schistosoma</taxon>
    </lineage>
</organism>
<evidence type="ECO:0000313" key="2">
    <source>
        <dbReference type="Proteomes" id="UP000277204"/>
    </source>
</evidence>
<dbReference type="EMBL" id="UZAI01018314">
    <property type="protein sequence ID" value="VDP35725.1"/>
    <property type="molecule type" value="Genomic_DNA"/>
</dbReference>
<sequence length="54" mass="5778">MGNNGSVMPLDVWGHTCATMTVPTSLDTWPKGLEACADYVPALFTHCPSLLPTE</sequence>
<protein>
    <submittedName>
        <fullName evidence="1">Uncharacterized protein</fullName>
    </submittedName>
</protein>
<accession>A0A3P8DUZ2</accession>
<gene>
    <name evidence="1" type="ORF">SMRZ_LOCUS20452</name>
</gene>
<dbReference type="AlphaFoldDB" id="A0A3P8DUZ2"/>
<dbReference type="Proteomes" id="UP000277204">
    <property type="component" value="Unassembled WGS sequence"/>
</dbReference>
<keyword evidence="2" id="KW-1185">Reference proteome</keyword>
<reference evidence="1 2" key="1">
    <citation type="submission" date="2018-11" db="EMBL/GenBank/DDBJ databases">
        <authorList>
            <consortium name="Pathogen Informatics"/>
        </authorList>
    </citation>
    <scope>NUCLEOTIDE SEQUENCE [LARGE SCALE GENOMIC DNA]</scope>
    <source>
        <strain evidence="1 2">Zambia</strain>
    </source>
</reference>
<name>A0A3P8DUZ2_9TREM</name>
<proteinExistence type="predicted"/>
<evidence type="ECO:0000313" key="1">
    <source>
        <dbReference type="EMBL" id="VDP35725.1"/>
    </source>
</evidence>